<evidence type="ECO:0000256" key="4">
    <source>
        <dbReference type="ARBA" id="ARBA00022989"/>
    </source>
</evidence>
<keyword evidence="2" id="KW-1003">Cell membrane</keyword>
<reference evidence="8" key="1">
    <citation type="submission" date="2021-03" db="EMBL/GenBank/DDBJ databases">
        <title>Whole genome sequence of Streptomyces bomunensis MMS17-BM035.</title>
        <authorList>
            <person name="Lee J.H."/>
        </authorList>
    </citation>
    <scope>NUCLEOTIDE SEQUENCE</scope>
    <source>
        <strain evidence="8">MMS17-BM035</strain>
    </source>
</reference>
<dbReference type="AlphaFoldDB" id="A0A940RYD2"/>
<comment type="caution">
    <text evidence="8">The sequence shown here is derived from an EMBL/GenBank/DDBJ whole genome shotgun (WGS) entry which is preliminary data.</text>
</comment>
<dbReference type="GO" id="GO:0022857">
    <property type="term" value="F:transmembrane transporter activity"/>
    <property type="evidence" value="ECO:0007669"/>
    <property type="project" value="InterPro"/>
</dbReference>
<dbReference type="Pfam" id="PF07690">
    <property type="entry name" value="MFS_1"/>
    <property type="match status" value="1"/>
</dbReference>
<feature type="transmembrane region" description="Helical" evidence="6">
    <location>
        <begin position="367"/>
        <end position="391"/>
    </location>
</feature>
<dbReference type="Proteomes" id="UP000670475">
    <property type="component" value="Unassembled WGS sequence"/>
</dbReference>
<comment type="subcellular location">
    <subcellularLocation>
        <location evidence="1">Cell membrane</location>
        <topology evidence="1">Multi-pass membrane protein</topology>
    </subcellularLocation>
</comment>
<evidence type="ECO:0000313" key="8">
    <source>
        <dbReference type="EMBL" id="MBP0461256.1"/>
    </source>
</evidence>
<sequence>MSSVRSARPERSRVRWLTLGLIVALIVINYIDRSAVSYAVDPLTKAFGISKSQYGYVSSAFSIGYMVFAFLAGPLVDRYGARRVLLLGVALWSVVTAVTPVSGTFIGLFVARVVLGAGEGPGFPAATRTVSRWLPQKERGRALAMVGGVAVAGSLLIGGPVVTQLIAGLGWRGMFWVLAGLGALWFAVAYALLRNTPDEHPRVSAAEHAHIAEGQLEEERSARVHVQWRPVLTSRNLWIIAVGYFAWGFMFWGFMYWLPEYLSSQYDLSITAVGLFTVAPWAAGVIGALVGGVITDKAFSRTGSPRTRFTIMGVALLLSGAALIPIFTAPSLTVSVTFISIGVGLGFVTGGIWWVAAIDAVPAQPGVAAGFADASFALSGVVAPSVMGFIVSSTGSFSSGFVVMTVLAVIGAGSLLILPKRERRHELPPTRREPDLAPNPH</sequence>
<keyword evidence="5 6" id="KW-0472">Membrane</keyword>
<evidence type="ECO:0000256" key="5">
    <source>
        <dbReference type="ARBA" id="ARBA00023136"/>
    </source>
</evidence>
<keyword evidence="3 6" id="KW-0812">Transmembrane</keyword>
<feature type="transmembrane region" description="Helical" evidence="6">
    <location>
        <begin position="307"/>
        <end position="328"/>
    </location>
</feature>
<dbReference type="GO" id="GO:0005886">
    <property type="term" value="C:plasma membrane"/>
    <property type="evidence" value="ECO:0007669"/>
    <property type="project" value="UniProtKB-SubCell"/>
</dbReference>
<feature type="transmembrane region" description="Helical" evidence="6">
    <location>
        <begin position="109"/>
        <end position="130"/>
    </location>
</feature>
<evidence type="ECO:0000256" key="2">
    <source>
        <dbReference type="ARBA" id="ARBA00022475"/>
    </source>
</evidence>
<dbReference type="InterPro" id="IPR000849">
    <property type="entry name" value="Sugar_P_transporter"/>
</dbReference>
<dbReference type="PANTHER" id="PTHR11662">
    <property type="entry name" value="SOLUTE CARRIER FAMILY 17"/>
    <property type="match status" value="1"/>
</dbReference>
<feature type="transmembrane region" description="Helical" evidence="6">
    <location>
        <begin position="334"/>
        <end position="355"/>
    </location>
</feature>
<evidence type="ECO:0000259" key="7">
    <source>
        <dbReference type="PROSITE" id="PS50850"/>
    </source>
</evidence>
<dbReference type="InterPro" id="IPR020846">
    <property type="entry name" value="MFS_dom"/>
</dbReference>
<dbReference type="InterPro" id="IPR036259">
    <property type="entry name" value="MFS_trans_sf"/>
</dbReference>
<feature type="transmembrane region" description="Helical" evidence="6">
    <location>
        <begin position="84"/>
        <end position="103"/>
    </location>
</feature>
<evidence type="ECO:0000256" key="6">
    <source>
        <dbReference type="SAM" id="Phobius"/>
    </source>
</evidence>
<evidence type="ECO:0000256" key="3">
    <source>
        <dbReference type="ARBA" id="ARBA00022692"/>
    </source>
</evidence>
<dbReference type="InterPro" id="IPR011701">
    <property type="entry name" value="MFS"/>
</dbReference>
<keyword evidence="9" id="KW-1185">Reference proteome</keyword>
<feature type="transmembrane region" description="Helical" evidence="6">
    <location>
        <begin position="397"/>
        <end position="418"/>
    </location>
</feature>
<dbReference type="InterPro" id="IPR050382">
    <property type="entry name" value="MFS_Na/Anion_cotransporter"/>
</dbReference>
<dbReference type="PANTHER" id="PTHR11662:SF399">
    <property type="entry name" value="FI19708P1-RELATED"/>
    <property type="match status" value="1"/>
</dbReference>
<evidence type="ECO:0000313" key="9">
    <source>
        <dbReference type="Proteomes" id="UP000670475"/>
    </source>
</evidence>
<gene>
    <name evidence="8" type="ORF">JFN87_27900</name>
</gene>
<feature type="transmembrane region" description="Helical" evidence="6">
    <location>
        <begin position="53"/>
        <end position="72"/>
    </location>
</feature>
<accession>A0A940RYD2</accession>
<dbReference type="RefSeq" id="WP_209344372.1">
    <property type="nucleotide sequence ID" value="NZ_JAGIQL010000171.1"/>
</dbReference>
<feature type="transmembrane region" description="Helical" evidence="6">
    <location>
        <begin position="237"/>
        <end position="258"/>
    </location>
</feature>
<protein>
    <submittedName>
        <fullName evidence="8">MFS transporter</fullName>
    </submittedName>
</protein>
<keyword evidence="4 6" id="KW-1133">Transmembrane helix</keyword>
<organism evidence="8 9">
    <name type="scientific">Streptomyces montanisoli</name>
    <dbReference type="NCBI Taxonomy" id="2798581"/>
    <lineage>
        <taxon>Bacteria</taxon>
        <taxon>Bacillati</taxon>
        <taxon>Actinomycetota</taxon>
        <taxon>Actinomycetes</taxon>
        <taxon>Kitasatosporales</taxon>
        <taxon>Streptomycetaceae</taxon>
        <taxon>Streptomyces</taxon>
    </lineage>
</organism>
<name>A0A940RYD2_9ACTN</name>
<dbReference type="PIRSF" id="PIRSF002808">
    <property type="entry name" value="Hexose_phosphate_transp"/>
    <property type="match status" value="1"/>
</dbReference>
<dbReference type="CDD" id="cd17319">
    <property type="entry name" value="MFS_ExuT_GudP_like"/>
    <property type="match status" value="1"/>
</dbReference>
<feature type="domain" description="Major facilitator superfamily (MFS) profile" evidence="7">
    <location>
        <begin position="18"/>
        <end position="423"/>
    </location>
</feature>
<dbReference type="SUPFAM" id="SSF103473">
    <property type="entry name" value="MFS general substrate transporter"/>
    <property type="match status" value="1"/>
</dbReference>
<dbReference type="PROSITE" id="PS50850">
    <property type="entry name" value="MFS"/>
    <property type="match status" value="1"/>
</dbReference>
<feature type="transmembrane region" description="Helical" evidence="6">
    <location>
        <begin position="142"/>
        <end position="167"/>
    </location>
</feature>
<feature type="transmembrane region" description="Helical" evidence="6">
    <location>
        <begin position="173"/>
        <end position="193"/>
    </location>
</feature>
<dbReference type="Gene3D" id="1.20.1250.20">
    <property type="entry name" value="MFS general substrate transporter like domains"/>
    <property type="match status" value="2"/>
</dbReference>
<dbReference type="EMBL" id="JAGIQL010000171">
    <property type="protein sequence ID" value="MBP0461256.1"/>
    <property type="molecule type" value="Genomic_DNA"/>
</dbReference>
<evidence type="ECO:0000256" key="1">
    <source>
        <dbReference type="ARBA" id="ARBA00004651"/>
    </source>
</evidence>
<proteinExistence type="predicted"/>
<feature type="transmembrane region" description="Helical" evidence="6">
    <location>
        <begin position="270"/>
        <end position="295"/>
    </location>
</feature>